<dbReference type="AlphaFoldDB" id="A0A381P0Q4"/>
<dbReference type="PANTHER" id="PTHR30489:SF0">
    <property type="entry name" value="LIPOPROTEIN-RELEASING SYSTEM TRANSMEMBRANE PROTEIN LOLE"/>
    <property type="match status" value="1"/>
</dbReference>
<keyword evidence="3 6" id="KW-0812">Transmembrane</keyword>
<dbReference type="InterPro" id="IPR051447">
    <property type="entry name" value="Lipoprotein-release_system"/>
</dbReference>
<feature type="domain" description="ABC3 transporter permease C-terminal" evidence="7">
    <location>
        <begin position="91"/>
        <end position="206"/>
    </location>
</feature>
<evidence type="ECO:0000313" key="8">
    <source>
        <dbReference type="EMBL" id="SUZ60506.1"/>
    </source>
</evidence>
<evidence type="ECO:0000256" key="5">
    <source>
        <dbReference type="ARBA" id="ARBA00023136"/>
    </source>
</evidence>
<feature type="transmembrane region" description="Helical" evidence="6">
    <location>
        <begin position="174"/>
        <end position="201"/>
    </location>
</feature>
<name>A0A381P0Q4_9ZZZZ</name>
<feature type="transmembrane region" description="Helical" evidence="6">
    <location>
        <begin position="132"/>
        <end position="154"/>
    </location>
</feature>
<keyword evidence="5 6" id="KW-0472">Membrane</keyword>
<dbReference type="Pfam" id="PF02687">
    <property type="entry name" value="FtsX"/>
    <property type="match status" value="1"/>
</dbReference>
<gene>
    <name evidence="8" type="ORF">METZ01_LOCUS13360</name>
</gene>
<organism evidence="8">
    <name type="scientific">marine metagenome</name>
    <dbReference type="NCBI Taxonomy" id="408172"/>
    <lineage>
        <taxon>unclassified sequences</taxon>
        <taxon>metagenomes</taxon>
        <taxon>ecological metagenomes</taxon>
    </lineage>
</organism>
<keyword evidence="4 6" id="KW-1133">Transmembrane helix</keyword>
<dbReference type="GO" id="GO:0098797">
    <property type="term" value="C:plasma membrane protein complex"/>
    <property type="evidence" value="ECO:0007669"/>
    <property type="project" value="TreeGrafter"/>
</dbReference>
<reference evidence="8" key="1">
    <citation type="submission" date="2018-05" db="EMBL/GenBank/DDBJ databases">
        <authorList>
            <person name="Lanie J.A."/>
            <person name="Ng W.-L."/>
            <person name="Kazmierczak K.M."/>
            <person name="Andrzejewski T.M."/>
            <person name="Davidsen T.M."/>
            <person name="Wayne K.J."/>
            <person name="Tettelin H."/>
            <person name="Glass J.I."/>
            <person name="Rusch D."/>
            <person name="Podicherti R."/>
            <person name="Tsui H.-C.T."/>
            <person name="Winkler M.E."/>
        </authorList>
    </citation>
    <scope>NUCLEOTIDE SEQUENCE</scope>
</reference>
<evidence type="ECO:0000256" key="1">
    <source>
        <dbReference type="ARBA" id="ARBA00004651"/>
    </source>
</evidence>
<dbReference type="EMBL" id="UINC01000747">
    <property type="protein sequence ID" value="SUZ60506.1"/>
    <property type="molecule type" value="Genomic_DNA"/>
</dbReference>
<sequence>MIAPGGIFPDFERYGVLWMNREPLATAYDMDGAFNDVTVTLSPGASEEAVIELLDQVIEPYGGFGAIGRDTQISHRFLSEEFRSLRIMARIFPIIFLGVASFLLNIVITRLVRAQREQVATLKAFGYSNLGVLWHFTKLTTVIVILGVVAGLGLGTQLAREMAEMYMEIYRFPYLQFTVSLPVVVGAAVISLTAALLGAAYSVFQAVSQPPAEAMRPEAPDIYREAIVERLGVKRLLTQPTRMILRHIERQPVKSMMTIIGIAFSVAVLMVGMFFSDAIYRMVQVQFGFAQREDLAVIFVEPTSYRAYYELLNLEGVEYGDPFRFVPVDLKKDHRSFRTAIQGIEPGSDLVRLIDTSLQPVPLPREGLVLTRYLADVLGVQAGEMITVKVLRGRRPVREVPLTALVSEYIGVSAYMDRSALNRLMGEGDLISGAYLATDETHLEDIYLKLEEVPRVAGSVNVDNSIESFFATMGNQLLTWSI</sequence>
<proteinExistence type="predicted"/>
<dbReference type="InterPro" id="IPR003838">
    <property type="entry name" value="ABC3_permease_C"/>
</dbReference>
<protein>
    <recommendedName>
        <fullName evidence="7">ABC3 transporter permease C-terminal domain-containing protein</fullName>
    </recommendedName>
</protein>
<feature type="transmembrane region" description="Helical" evidence="6">
    <location>
        <begin position="255"/>
        <end position="275"/>
    </location>
</feature>
<evidence type="ECO:0000256" key="6">
    <source>
        <dbReference type="SAM" id="Phobius"/>
    </source>
</evidence>
<evidence type="ECO:0000259" key="7">
    <source>
        <dbReference type="Pfam" id="PF02687"/>
    </source>
</evidence>
<keyword evidence="2" id="KW-1003">Cell membrane</keyword>
<evidence type="ECO:0000256" key="3">
    <source>
        <dbReference type="ARBA" id="ARBA00022692"/>
    </source>
</evidence>
<dbReference type="PANTHER" id="PTHR30489">
    <property type="entry name" value="LIPOPROTEIN-RELEASING SYSTEM TRANSMEMBRANE PROTEIN LOLE"/>
    <property type="match status" value="1"/>
</dbReference>
<dbReference type="GO" id="GO:0044874">
    <property type="term" value="P:lipoprotein localization to outer membrane"/>
    <property type="evidence" value="ECO:0007669"/>
    <property type="project" value="TreeGrafter"/>
</dbReference>
<comment type="subcellular location">
    <subcellularLocation>
        <location evidence="1">Cell membrane</location>
        <topology evidence="1">Multi-pass membrane protein</topology>
    </subcellularLocation>
</comment>
<evidence type="ECO:0000256" key="2">
    <source>
        <dbReference type="ARBA" id="ARBA00022475"/>
    </source>
</evidence>
<accession>A0A381P0Q4</accession>
<feature type="non-terminal residue" evidence="8">
    <location>
        <position position="482"/>
    </location>
</feature>
<feature type="transmembrane region" description="Helical" evidence="6">
    <location>
        <begin position="91"/>
        <end position="112"/>
    </location>
</feature>
<evidence type="ECO:0000256" key="4">
    <source>
        <dbReference type="ARBA" id="ARBA00022989"/>
    </source>
</evidence>